<feature type="compositionally biased region" description="Polar residues" evidence="1">
    <location>
        <begin position="99"/>
        <end position="109"/>
    </location>
</feature>
<feature type="region of interest" description="Disordered" evidence="1">
    <location>
        <begin position="178"/>
        <end position="205"/>
    </location>
</feature>
<gene>
    <name evidence="2" type="primary">KAFR0C04230</name>
    <name evidence="2" type="ORF">KAFR_0C04230</name>
</gene>
<feature type="compositionally biased region" description="Low complexity" evidence="1">
    <location>
        <begin position="224"/>
        <end position="233"/>
    </location>
</feature>
<dbReference type="HOGENOM" id="CLU_037144_0_0_1"/>
<dbReference type="PANTHER" id="PTHR32428">
    <property type="entry name" value="TARGET OF RAPAMYCIN COMPLEX 2 SUBUNIT BIT61-RELATED"/>
    <property type="match status" value="1"/>
</dbReference>
<evidence type="ECO:0008006" key="4">
    <source>
        <dbReference type="Google" id="ProtNLM"/>
    </source>
</evidence>
<feature type="region of interest" description="Disordered" evidence="1">
    <location>
        <begin position="214"/>
        <end position="233"/>
    </location>
</feature>
<reference evidence="2 3" key="1">
    <citation type="journal article" date="2011" name="Proc. Natl. Acad. Sci. U.S.A.">
        <title>Evolutionary erosion of yeast sex chromosomes by mating-type switching accidents.</title>
        <authorList>
            <person name="Gordon J.L."/>
            <person name="Armisen D."/>
            <person name="Proux-Wera E."/>
            <person name="Oheigeartaigh S.S."/>
            <person name="Byrne K.P."/>
            <person name="Wolfe K.H."/>
        </authorList>
    </citation>
    <scope>NUCLEOTIDE SEQUENCE [LARGE SCALE GENOMIC DNA]</scope>
    <source>
        <strain evidence="3">ATCC 22294 / BCRC 22015 / CBS 2517 / CECT 1963 / NBRC 1671 / NRRL Y-8276</strain>
    </source>
</reference>
<dbReference type="AlphaFoldDB" id="H2ASR4"/>
<dbReference type="OrthoDB" id="2290221at2759"/>
<dbReference type="RefSeq" id="XP_003956549.1">
    <property type="nucleotide sequence ID" value="XM_003956500.1"/>
</dbReference>
<dbReference type="eggNOG" id="ENOG502RZ40">
    <property type="taxonomic scope" value="Eukaryota"/>
</dbReference>
<dbReference type="STRING" id="1071382.H2ASR4"/>
<proteinExistence type="predicted"/>
<feature type="compositionally biased region" description="Low complexity" evidence="1">
    <location>
        <begin position="178"/>
        <end position="189"/>
    </location>
</feature>
<dbReference type="KEGG" id="kaf:KAFR_0C04230"/>
<feature type="region of interest" description="Disordered" evidence="1">
    <location>
        <begin position="97"/>
        <end position="139"/>
    </location>
</feature>
<dbReference type="FunCoup" id="H2ASR4">
    <property type="interactions" value="27"/>
</dbReference>
<dbReference type="GeneID" id="13885333"/>
<dbReference type="PANTHER" id="PTHR32428:SF2">
    <property type="entry name" value="TARGET OF RAPAMYCIN COMPLEX 2 SUBUNIT BIT61-RELATED"/>
    <property type="match status" value="1"/>
</dbReference>
<dbReference type="InterPro" id="IPR013745">
    <property type="entry name" value="Bit61/PRR5"/>
</dbReference>
<name>H2ASR4_KAZAF</name>
<sequence length="635" mass="71774">MSENNDTALTLSVPRIKDVKRRHTLLTPISSPSNTDIPLNSKTSNMVATRPNMTRVYSVSSEVVPQILTHPDPEDSILNKKTKSQLDSSARWSHVGFQSIFQNPNGTGQRRSIDSFSSRESSNASSNNPNSSFRQKSVDSFDRKSHLKVANTFSNESLYTLFSNSRDRLNKRRERKNSLLSLPLSSSNNMAKGNNPANLGTEDSSYTKQNRLLKTRSTSHSLNTSGSIASSTASSTASKKKNLFLKKVTSKIFQSNKHGLSSTGVGSRGKKDKNKEQVVPNSLGKFLHSSLNKHRSPVQFIHNTTGGIIDSGKSVYSFNPSILNNTNDFALAITQLDDSSYDSTNITILHDLLKNLPSLEENYKTFSIQELHILSGNVWGIYCSIVIELFKNQRIWQLPAKIEDINRLLEFYITLKHNSKIASVSSNVKFINELEEFITTSLYVFENQIVFNYTNEETINTALKRLGIIWQVFFQQVYYDIIAVLLPLERWFELKQTSHNRHKTHNYTNHHHKGHSYLSSHGSSTSALPNVKKTVSNTSLNGDVDSNPIMSIDYLLLKCFRDSIVLPYYQNFIHSHDGASKSFQMYILSEEEENDVTEQDKMTLLQCFGILSTIHGDDRNQQIMEELLEGVRMSF</sequence>
<dbReference type="Proteomes" id="UP000005220">
    <property type="component" value="Chromosome 3"/>
</dbReference>
<accession>H2ASR4</accession>
<dbReference type="Pfam" id="PF08539">
    <property type="entry name" value="HbrB"/>
    <property type="match status" value="1"/>
</dbReference>
<feature type="compositionally biased region" description="Polar residues" evidence="1">
    <location>
        <begin position="214"/>
        <end position="223"/>
    </location>
</feature>
<keyword evidence="3" id="KW-1185">Reference proteome</keyword>
<feature type="compositionally biased region" description="Polar residues" evidence="1">
    <location>
        <begin position="190"/>
        <end position="205"/>
    </location>
</feature>
<feature type="compositionally biased region" description="Low complexity" evidence="1">
    <location>
        <begin position="114"/>
        <end position="132"/>
    </location>
</feature>
<evidence type="ECO:0000256" key="1">
    <source>
        <dbReference type="SAM" id="MobiDB-lite"/>
    </source>
</evidence>
<dbReference type="InParanoid" id="H2ASR4"/>
<feature type="region of interest" description="Disordered" evidence="1">
    <location>
        <begin position="257"/>
        <end position="276"/>
    </location>
</feature>
<organism evidence="2 3">
    <name type="scientific">Kazachstania africana (strain ATCC 22294 / BCRC 22015 / CBS 2517 / CECT 1963 / NBRC 1671 / NRRL Y-8276)</name>
    <name type="common">Yeast</name>
    <name type="synonym">Kluyveromyces africanus</name>
    <dbReference type="NCBI Taxonomy" id="1071382"/>
    <lineage>
        <taxon>Eukaryota</taxon>
        <taxon>Fungi</taxon>
        <taxon>Dikarya</taxon>
        <taxon>Ascomycota</taxon>
        <taxon>Saccharomycotina</taxon>
        <taxon>Saccharomycetes</taxon>
        <taxon>Saccharomycetales</taxon>
        <taxon>Saccharomycetaceae</taxon>
        <taxon>Kazachstania</taxon>
    </lineage>
</organism>
<protein>
    <recommendedName>
        <fullName evidence="4">Target of rapamycin complex 2 subunit BIT2</fullName>
    </recommendedName>
</protein>
<evidence type="ECO:0000313" key="3">
    <source>
        <dbReference type="Proteomes" id="UP000005220"/>
    </source>
</evidence>
<dbReference type="GO" id="GO:0031932">
    <property type="term" value="C:TORC2 complex"/>
    <property type="evidence" value="ECO:0007669"/>
    <property type="project" value="EnsemblFungi"/>
</dbReference>
<dbReference type="EMBL" id="HE650823">
    <property type="protein sequence ID" value="CCF57414.1"/>
    <property type="molecule type" value="Genomic_DNA"/>
</dbReference>
<dbReference type="GO" id="GO:0038203">
    <property type="term" value="P:TORC2 signaling"/>
    <property type="evidence" value="ECO:0007669"/>
    <property type="project" value="TreeGrafter"/>
</dbReference>
<evidence type="ECO:0000313" key="2">
    <source>
        <dbReference type="EMBL" id="CCF57414.1"/>
    </source>
</evidence>